<dbReference type="AlphaFoldDB" id="A0A559MNL9"/>
<feature type="compositionally biased region" description="Polar residues" evidence="2">
    <location>
        <begin position="17"/>
        <end position="31"/>
    </location>
</feature>
<dbReference type="PANTHER" id="PTHR12651:SF1">
    <property type="entry name" value="26S PROTEASOME NON-ATPASE REGULATORY SUBUNIT 9"/>
    <property type="match status" value="1"/>
</dbReference>
<name>A0A559MNL9_9HELO</name>
<dbReference type="Gene3D" id="6.10.140.1710">
    <property type="match status" value="1"/>
</dbReference>
<evidence type="ECO:0000256" key="2">
    <source>
        <dbReference type="SAM" id="MobiDB-lite"/>
    </source>
</evidence>
<evidence type="ECO:0000313" key="4">
    <source>
        <dbReference type="EMBL" id="TVY94553.1"/>
    </source>
</evidence>
<dbReference type="EMBL" id="QGML01000002">
    <property type="protein sequence ID" value="TVY94553.1"/>
    <property type="molecule type" value="Genomic_DNA"/>
</dbReference>
<dbReference type="InterPro" id="IPR035269">
    <property type="entry name" value="PSMD9"/>
</dbReference>
<accession>A0A559MNL9</accession>
<organism evidence="4 5">
    <name type="scientific">Lachnellula willkommii</name>
    <dbReference type="NCBI Taxonomy" id="215461"/>
    <lineage>
        <taxon>Eukaryota</taxon>
        <taxon>Fungi</taxon>
        <taxon>Dikarya</taxon>
        <taxon>Ascomycota</taxon>
        <taxon>Pezizomycotina</taxon>
        <taxon>Leotiomycetes</taxon>
        <taxon>Helotiales</taxon>
        <taxon>Lachnaceae</taxon>
        <taxon>Lachnellula</taxon>
    </lineage>
</organism>
<protein>
    <submittedName>
        <fullName evidence="4">26S proteasome non-ATPase regulatory subunit</fullName>
    </submittedName>
</protein>
<dbReference type="GO" id="GO:0070682">
    <property type="term" value="P:proteasome regulatory particle assembly"/>
    <property type="evidence" value="ECO:0007669"/>
    <property type="project" value="InterPro"/>
</dbReference>
<evidence type="ECO:0000256" key="1">
    <source>
        <dbReference type="ARBA" id="ARBA00023186"/>
    </source>
</evidence>
<keyword evidence="5" id="KW-1185">Reference proteome</keyword>
<proteinExistence type="predicted"/>
<gene>
    <name evidence="4" type="primary">Psmd9</name>
    <name evidence="4" type="ORF">LAWI1_G000009</name>
</gene>
<evidence type="ECO:0000259" key="3">
    <source>
        <dbReference type="Pfam" id="PF18265"/>
    </source>
</evidence>
<feature type="domain" description="Nas2 N-terminal" evidence="3">
    <location>
        <begin position="36"/>
        <end position="114"/>
    </location>
</feature>
<dbReference type="InterPro" id="IPR040815">
    <property type="entry name" value="Nas2_N"/>
</dbReference>
<reference evidence="4 5" key="1">
    <citation type="submission" date="2018-05" db="EMBL/GenBank/DDBJ databases">
        <title>Genome sequencing and assembly of the regulated plant pathogen Lachnellula willkommii and related sister species for the development of diagnostic species identification markers.</title>
        <authorList>
            <person name="Giroux E."/>
            <person name="Bilodeau G."/>
        </authorList>
    </citation>
    <scope>NUCLEOTIDE SEQUENCE [LARGE SCALE GENOMIC DNA]</scope>
    <source>
        <strain evidence="4 5">CBS 172.35</strain>
    </source>
</reference>
<feature type="region of interest" description="Disordered" evidence="2">
    <location>
        <begin position="1"/>
        <end position="31"/>
    </location>
</feature>
<keyword evidence="4" id="KW-0647">Proteasome</keyword>
<keyword evidence="1" id="KW-0143">Chaperone</keyword>
<sequence>MGLPLRMENLHAPTVPSGPTSGPAGTNGIQTSGLSLTQLQAKKDNIEAEIRALGSVLESHGVDMNTRLITPDGFPRADIDVAQIRTTRSRIIYLKNDYKALMNVIEKHIHEHFARQTELAATEATTNGSTLIDVDTSSSSSRVQQAAGPPFAKVNSVVDGSPADSAGLKAGDQIRNFGYVSHTNHDGLKRVGECVQGNEGASQNTQVYQSTFKANMYTARNSCQGFSSVGVRRGSTTGTATNSHSSTRLGRPWPSGLPYFTVVTY</sequence>
<dbReference type="GO" id="GO:0005634">
    <property type="term" value="C:nucleus"/>
    <property type="evidence" value="ECO:0007669"/>
    <property type="project" value="TreeGrafter"/>
</dbReference>
<dbReference type="GO" id="GO:0000502">
    <property type="term" value="C:proteasome complex"/>
    <property type="evidence" value="ECO:0007669"/>
    <property type="project" value="UniProtKB-KW"/>
</dbReference>
<dbReference type="InterPro" id="IPR036034">
    <property type="entry name" value="PDZ_sf"/>
</dbReference>
<evidence type="ECO:0000313" key="5">
    <source>
        <dbReference type="Proteomes" id="UP000315522"/>
    </source>
</evidence>
<dbReference type="Pfam" id="PF18265">
    <property type="entry name" value="Nas2_N"/>
    <property type="match status" value="1"/>
</dbReference>
<dbReference type="PANTHER" id="PTHR12651">
    <property type="entry name" value="26S PROTEASOME NON-ATPASE REGULATORY SUBUNIT 9"/>
    <property type="match status" value="1"/>
</dbReference>
<dbReference type="Gene3D" id="2.30.42.10">
    <property type="match status" value="1"/>
</dbReference>
<dbReference type="GO" id="GO:0005737">
    <property type="term" value="C:cytoplasm"/>
    <property type="evidence" value="ECO:0007669"/>
    <property type="project" value="TreeGrafter"/>
</dbReference>
<dbReference type="Proteomes" id="UP000315522">
    <property type="component" value="Unassembled WGS sequence"/>
</dbReference>
<dbReference type="SUPFAM" id="SSF50156">
    <property type="entry name" value="PDZ domain-like"/>
    <property type="match status" value="1"/>
</dbReference>
<comment type="caution">
    <text evidence="4">The sequence shown here is derived from an EMBL/GenBank/DDBJ whole genome shotgun (WGS) entry which is preliminary data.</text>
</comment>